<keyword evidence="2" id="KW-1185">Reference proteome</keyword>
<dbReference type="AlphaFoldDB" id="A0A4Y2DK36"/>
<accession>A0A4Y2DK36</accession>
<sequence>MRKAAKPVMLTRDPWRHHGGKTWLPDKLKSKLLIGVEDCGISGRAIHPITVSHLARSRLLYLSDGRCNGSSAEAGVIVAITGHGLTPRVGGTHYHRQRASLCHYCTHQRSEIPLTYPAASHLRTCGAPQVDELLCYVTFQYS</sequence>
<reference evidence="1 2" key="1">
    <citation type="journal article" date="2019" name="Sci. Rep.">
        <title>Orb-weaving spider Araneus ventricosus genome elucidates the spidroin gene catalogue.</title>
        <authorList>
            <person name="Kono N."/>
            <person name="Nakamura H."/>
            <person name="Ohtoshi R."/>
            <person name="Moran D.A.P."/>
            <person name="Shinohara A."/>
            <person name="Yoshida Y."/>
            <person name="Fujiwara M."/>
            <person name="Mori M."/>
            <person name="Tomita M."/>
            <person name="Arakawa K."/>
        </authorList>
    </citation>
    <scope>NUCLEOTIDE SEQUENCE [LARGE SCALE GENOMIC DNA]</scope>
</reference>
<organism evidence="1 2">
    <name type="scientific">Araneus ventricosus</name>
    <name type="common">Orbweaver spider</name>
    <name type="synonym">Epeira ventricosa</name>
    <dbReference type="NCBI Taxonomy" id="182803"/>
    <lineage>
        <taxon>Eukaryota</taxon>
        <taxon>Metazoa</taxon>
        <taxon>Ecdysozoa</taxon>
        <taxon>Arthropoda</taxon>
        <taxon>Chelicerata</taxon>
        <taxon>Arachnida</taxon>
        <taxon>Araneae</taxon>
        <taxon>Araneomorphae</taxon>
        <taxon>Entelegynae</taxon>
        <taxon>Araneoidea</taxon>
        <taxon>Araneidae</taxon>
        <taxon>Araneus</taxon>
    </lineage>
</organism>
<dbReference type="EMBL" id="BGPR01000384">
    <property type="protein sequence ID" value="GBM17173.1"/>
    <property type="molecule type" value="Genomic_DNA"/>
</dbReference>
<protein>
    <submittedName>
        <fullName evidence="1">Uncharacterized protein</fullName>
    </submittedName>
</protein>
<gene>
    <name evidence="1" type="ORF">AVEN_47581_1</name>
</gene>
<dbReference type="Proteomes" id="UP000499080">
    <property type="component" value="Unassembled WGS sequence"/>
</dbReference>
<evidence type="ECO:0000313" key="2">
    <source>
        <dbReference type="Proteomes" id="UP000499080"/>
    </source>
</evidence>
<proteinExistence type="predicted"/>
<comment type="caution">
    <text evidence="1">The sequence shown here is derived from an EMBL/GenBank/DDBJ whole genome shotgun (WGS) entry which is preliminary data.</text>
</comment>
<evidence type="ECO:0000313" key="1">
    <source>
        <dbReference type="EMBL" id="GBM17173.1"/>
    </source>
</evidence>
<name>A0A4Y2DK36_ARAVE</name>